<dbReference type="Proteomes" id="UP001498398">
    <property type="component" value="Unassembled WGS sequence"/>
</dbReference>
<feature type="region of interest" description="Disordered" evidence="8">
    <location>
        <begin position="1"/>
        <end position="92"/>
    </location>
</feature>
<reference evidence="10 11" key="1">
    <citation type="submission" date="2024-01" db="EMBL/GenBank/DDBJ databases">
        <title>A draft genome for the cacao thread blight pathogen Marasmiellus scandens.</title>
        <authorList>
            <person name="Baruah I.K."/>
            <person name="Leung J."/>
            <person name="Bukari Y."/>
            <person name="Amoako-Attah I."/>
            <person name="Meinhardt L.W."/>
            <person name="Bailey B.A."/>
            <person name="Cohen S.P."/>
        </authorList>
    </citation>
    <scope>NUCLEOTIDE SEQUENCE [LARGE SCALE GENOMIC DNA]</scope>
    <source>
        <strain evidence="10 11">GH-19</strain>
    </source>
</reference>
<feature type="region of interest" description="Disordered" evidence="8">
    <location>
        <begin position="732"/>
        <end position="765"/>
    </location>
</feature>
<feature type="domain" description="Response regulatory" evidence="9">
    <location>
        <begin position="898"/>
        <end position="1012"/>
    </location>
</feature>
<feature type="coiled-coil region" evidence="7">
    <location>
        <begin position="277"/>
        <end position="311"/>
    </location>
</feature>
<dbReference type="PRINTS" id="PR00056">
    <property type="entry name" value="HSFDOMAIN"/>
</dbReference>
<dbReference type="Gene3D" id="1.10.10.10">
    <property type="entry name" value="Winged helix-like DNA-binding domain superfamily/Winged helix DNA-binding domain"/>
    <property type="match status" value="1"/>
</dbReference>
<evidence type="ECO:0000256" key="7">
    <source>
        <dbReference type="SAM" id="Coils"/>
    </source>
</evidence>
<keyword evidence="10" id="KW-0418">Kinase</keyword>
<feature type="compositionally biased region" description="Low complexity" evidence="8">
    <location>
        <begin position="414"/>
        <end position="431"/>
    </location>
</feature>
<dbReference type="Gene3D" id="3.40.50.2300">
    <property type="match status" value="1"/>
</dbReference>
<name>A0ABR1J4R2_9AGAR</name>
<feature type="compositionally biased region" description="Basic and acidic residues" evidence="8">
    <location>
        <begin position="1146"/>
        <end position="1157"/>
    </location>
</feature>
<evidence type="ECO:0000256" key="3">
    <source>
        <dbReference type="ARBA" id="ARBA00023012"/>
    </source>
</evidence>
<sequence>MNVNGSYFHPVSHSHTSTTASFSNSDSSLGSNPNLNPDWSQLHPHPLQDQYLPQQSHSQERDTVEVKREPGTSSTPFPSSTSVSNSAMEDSMPSTSDFVKKLYKMLEDQSFQHVVSWGPQGDCFVVKDMNEFTKSILPRMFKHSNFASFVRQLNKYDFHKVKNTDDNTFGEHSWTFRHPDFHADRRDALENIKRKVPTSRKNQQQGAQQAASTTRPLGAGPGMGMPGSSMMGGMNGNMGTGMNGMNGGMQMNGSPGPGGPGWYGDSSNYVQHLQSQITQLTATQEELSSHIRNLERNVGNLERGLGGLERNYHEVLIEMVGFQRNMAQQDSVMQGLIEWVLRGGPNGGGPSPPLGVGGAGPSSAGSGEGKGKRPALPSPPAQGLITSGVDSSQSQSQTRSSQPNQNITQRRNGSTLSSSSPGSISLPSPQLQIASPQPLLSPGILNTVTGSDNPFVPSSVTQRIIGAGAGNGYGDSSRQEQGRDVGQQGRAEGSGMQRQQGQDQQAWNPTTFEAVGRSALMKMNEMSRMAEVVNNNGSSGNGGEFNFGGRSTPGFGFGSNGNGGDSGDRPPSRLWTAVTNAGLVNPDGSFVNPGSGSSNNSNNTSVGLSGSNRTMESLTTPMGPVKINSRQEALAKIEELQRMRPASTGFLNNAAAKLVGAFETFGSMGMGPLSGNSARNSGSDGTGTIKSEENNGNDMPPPSRPRSRLGMNVSQMLSDPWNMTIPTVPSLTPSYAADTTASTSGDEQGSSSSSSPSLFPDFNLDSTTNHQGLQVYTVGHLMPRSAIDDMSGTWSFDANMMGGSFNGSGSDSSLNVGSQETRADGSTSGMYDPSPNTSNSSSSGSGPSVGSGASSSSLSSAGVVVPSSGSGPSSSDAGSQKLRVRRSTFVPGWAVSPKVLLVEDDAVSRKLSSKFLQVFGCQIDVAVDGVGAVNKMNLEKYDLVLMDIVMPKLDGVSATSMIRKFDHMTPIISMTSNSKPDEIMTYYSSGMNDILPKPFTKEGLLGMLEKHLMHLKVIQQMARIPRSVGIPPLSDAGFEQAITSRAALLTNNGSSSSPSSSILTSFNPGLGLGVQSNDDMDDNNGRINPLAGMGLTDDQYSMILAGIVNGETFAGTMSMGFSGDQSYNGGGIGNKRGLDDGDDEGRDSKRSRFEVIE</sequence>
<evidence type="ECO:0000256" key="2">
    <source>
        <dbReference type="ARBA" id="ARBA00022553"/>
    </source>
</evidence>
<feature type="compositionally biased region" description="Low complexity" evidence="8">
    <location>
        <begin position="838"/>
        <end position="879"/>
    </location>
</feature>
<keyword evidence="7" id="KW-0175">Coiled coil</keyword>
<dbReference type="CDD" id="cd17546">
    <property type="entry name" value="REC_hyHK_CKI1_RcsC-like"/>
    <property type="match status" value="1"/>
</dbReference>
<accession>A0ABR1J4R2</accession>
<dbReference type="PANTHER" id="PTHR45339">
    <property type="entry name" value="HYBRID SIGNAL TRANSDUCTION HISTIDINE KINASE J"/>
    <property type="match status" value="1"/>
</dbReference>
<keyword evidence="2 6" id="KW-0597">Phosphoprotein</keyword>
<dbReference type="InterPro" id="IPR036390">
    <property type="entry name" value="WH_DNA-bd_sf"/>
</dbReference>
<dbReference type="GO" id="GO:0016301">
    <property type="term" value="F:kinase activity"/>
    <property type="evidence" value="ECO:0007669"/>
    <property type="project" value="UniProtKB-KW"/>
</dbReference>
<feature type="compositionally biased region" description="Basic and acidic residues" evidence="8">
    <location>
        <begin position="58"/>
        <end position="70"/>
    </location>
</feature>
<keyword evidence="3" id="KW-0902">Two-component regulatory system</keyword>
<dbReference type="SUPFAM" id="SSF52172">
    <property type="entry name" value="CheY-like"/>
    <property type="match status" value="1"/>
</dbReference>
<dbReference type="PROSITE" id="PS50110">
    <property type="entry name" value="RESPONSE_REGULATORY"/>
    <property type="match status" value="1"/>
</dbReference>
<evidence type="ECO:0000256" key="5">
    <source>
        <dbReference type="ARBA" id="ARBA00023242"/>
    </source>
</evidence>
<keyword evidence="10" id="KW-0808">Transferase</keyword>
<evidence type="ECO:0000313" key="11">
    <source>
        <dbReference type="Proteomes" id="UP001498398"/>
    </source>
</evidence>
<feature type="compositionally biased region" description="Gly residues" evidence="8">
    <location>
        <begin position="233"/>
        <end position="247"/>
    </location>
</feature>
<evidence type="ECO:0000256" key="1">
    <source>
        <dbReference type="ARBA" id="ARBA00004123"/>
    </source>
</evidence>
<dbReference type="InterPro" id="IPR000232">
    <property type="entry name" value="HSF_DNA-bd"/>
</dbReference>
<dbReference type="SMART" id="SM00415">
    <property type="entry name" value="HSF"/>
    <property type="match status" value="1"/>
</dbReference>
<comment type="caution">
    <text evidence="10">The sequence shown here is derived from an EMBL/GenBank/DDBJ whole genome shotgun (WGS) entry which is preliminary data.</text>
</comment>
<feature type="region of interest" description="Disordered" evidence="8">
    <location>
        <begin position="807"/>
        <end position="880"/>
    </location>
</feature>
<feature type="region of interest" description="Disordered" evidence="8">
    <location>
        <begin position="466"/>
        <end position="509"/>
    </location>
</feature>
<feature type="region of interest" description="Disordered" evidence="8">
    <location>
        <begin position="673"/>
        <end position="710"/>
    </location>
</feature>
<feature type="compositionally biased region" description="Low complexity" evidence="8">
    <location>
        <begin position="391"/>
        <end position="402"/>
    </location>
</feature>
<dbReference type="Pfam" id="PF00072">
    <property type="entry name" value="Response_reg"/>
    <property type="match status" value="1"/>
</dbReference>
<feature type="region of interest" description="Disordered" evidence="8">
    <location>
        <begin position="1128"/>
        <end position="1157"/>
    </location>
</feature>
<comment type="subcellular location">
    <subcellularLocation>
        <location evidence="1">Nucleus</location>
    </subcellularLocation>
</comment>
<feature type="region of interest" description="Disordered" evidence="8">
    <location>
        <begin position="343"/>
        <end position="438"/>
    </location>
</feature>
<evidence type="ECO:0000256" key="6">
    <source>
        <dbReference type="PROSITE-ProRule" id="PRU00169"/>
    </source>
</evidence>
<keyword evidence="4" id="KW-0238">DNA-binding</keyword>
<gene>
    <name evidence="10" type="primary">SKN7</name>
    <name evidence="10" type="ORF">VKT23_013465</name>
</gene>
<dbReference type="InterPro" id="IPR036388">
    <property type="entry name" value="WH-like_DNA-bd_sf"/>
</dbReference>
<dbReference type="SUPFAM" id="SSF46785">
    <property type="entry name" value="Winged helix' DNA-binding domain"/>
    <property type="match status" value="1"/>
</dbReference>
<feature type="compositionally biased region" description="Low complexity" evidence="8">
    <location>
        <begin position="71"/>
        <end position="86"/>
    </location>
</feature>
<feature type="region of interest" description="Disordered" evidence="8">
    <location>
        <begin position="589"/>
        <end position="623"/>
    </location>
</feature>
<feature type="compositionally biased region" description="Polar residues" evidence="8">
    <location>
        <begin position="403"/>
        <end position="413"/>
    </location>
</feature>
<dbReference type="EMBL" id="JBANRG010000036">
    <property type="protein sequence ID" value="KAK7449322.1"/>
    <property type="molecule type" value="Genomic_DNA"/>
</dbReference>
<feature type="compositionally biased region" description="Polar residues" evidence="8">
    <location>
        <begin position="814"/>
        <end position="837"/>
    </location>
</feature>
<feature type="region of interest" description="Disordered" evidence="8">
    <location>
        <begin position="194"/>
        <end position="264"/>
    </location>
</feature>
<keyword evidence="11" id="KW-1185">Reference proteome</keyword>
<evidence type="ECO:0000256" key="8">
    <source>
        <dbReference type="SAM" id="MobiDB-lite"/>
    </source>
</evidence>
<feature type="compositionally biased region" description="Gly residues" evidence="8">
    <location>
        <begin position="344"/>
        <end position="360"/>
    </location>
</feature>
<protein>
    <submittedName>
        <fullName evidence="10">Kinase-regulated stress-responsive transcription factor skn7</fullName>
    </submittedName>
</protein>
<feature type="compositionally biased region" description="Low complexity" evidence="8">
    <location>
        <begin position="589"/>
        <end position="612"/>
    </location>
</feature>
<organism evidence="10 11">
    <name type="scientific">Marasmiellus scandens</name>
    <dbReference type="NCBI Taxonomy" id="2682957"/>
    <lineage>
        <taxon>Eukaryota</taxon>
        <taxon>Fungi</taxon>
        <taxon>Dikarya</taxon>
        <taxon>Basidiomycota</taxon>
        <taxon>Agaricomycotina</taxon>
        <taxon>Agaricomycetes</taxon>
        <taxon>Agaricomycetidae</taxon>
        <taxon>Agaricales</taxon>
        <taxon>Marasmiineae</taxon>
        <taxon>Omphalotaceae</taxon>
        <taxon>Marasmiellus</taxon>
    </lineage>
</organism>
<feature type="compositionally biased region" description="Polar residues" evidence="8">
    <location>
        <begin position="674"/>
        <end position="697"/>
    </location>
</feature>
<keyword evidence="5" id="KW-0539">Nucleus</keyword>
<feature type="compositionally biased region" description="Low complexity" evidence="8">
    <location>
        <begin position="9"/>
        <end position="38"/>
    </location>
</feature>
<dbReference type="PANTHER" id="PTHR45339:SF1">
    <property type="entry name" value="HYBRID SIGNAL TRANSDUCTION HISTIDINE KINASE J"/>
    <property type="match status" value="1"/>
</dbReference>
<dbReference type="InterPro" id="IPR001789">
    <property type="entry name" value="Sig_transdc_resp-reg_receiver"/>
</dbReference>
<evidence type="ECO:0000256" key="4">
    <source>
        <dbReference type="ARBA" id="ARBA00023125"/>
    </source>
</evidence>
<feature type="compositionally biased region" description="Polar residues" evidence="8">
    <location>
        <begin position="732"/>
        <end position="749"/>
    </location>
</feature>
<dbReference type="Pfam" id="PF00447">
    <property type="entry name" value="HSF_DNA-bind"/>
    <property type="match status" value="1"/>
</dbReference>
<evidence type="ECO:0000313" key="10">
    <source>
        <dbReference type="EMBL" id="KAK7449322.1"/>
    </source>
</evidence>
<feature type="modified residue" description="4-aspartylphosphate" evidence="6">
    <location>
        <position position="947"/>
    </location>
</feature>
<dbReference type="SMART" id="SM00448">
    <property type="entry name" value="REC"/>
    <property type="match status" value="1"/>
</dbReference>
<dbReference type="InterPro" id="IPR011006">
    <property type="entry name" value="CheY-like_superfamily"/>
</dbReference>
<dbReference type="PROSITE" id="PS00434">
    <property type="entry name" value="HSF_DOMAIN"/>
    <property type="match status" value="1"/>
</dbReference>
<proteinExistence type="predicted"/>
<evidence type="ECO:0000259" key="9">
    <source>
        <dbReference type="PROSITE" id="PS50110"/>
    </source>
</evidence>